<dbReference type="Gene3D" id="2.60.120.200">
    <property type="match status" value="1"/>
</dbReference>
<dbReference type="SMART" id="SM00560">
    <property type="entry name" value="LamGL"/>
    <property type="match status" value="1"/>
</dbReference>
<dbReference type="InterPro" id="IPR000917">
    <property type="entry name" value="Sulfatase_N"/>
</dbReference>
<dbReference type="PANTHER" id="PTHR42693:SF42">
    <property type="entry name" value="ARYLSULFATASE G"/>
    <property type="match status" value="1"/>
</dbReference>
<name>A0A5B1CHW2_9BACT</name>
<dbReference type="OrthoDB" id="9779418at2"/>
<evidence type="ECO:0000313" key="10">
    <source>
        <dbReference type="EMBL" id="KAA1259083.1"/>
    </source>
</evidence>
<comment type="caution">
    <text evidence="10">The sequence shown here is derived from an EMBL/GenBank/DDBJ whole genome shotgun (WGS) entry which is preliminary data.</text>
</comment>
<evidence type="ECO:0000256" key="6">
    <source>
        <dbReference type="ARBA" id="ARBA00022837"/>
    </source>
</evidence>
<dbReference type="SUPFAM" id="SSF49899">
    <property type="entry name" value="Concanavalin A-like lectins/glucanases"/>
    <property type="match status" value="1"/>
</dbReference>
<dbReference type="NCBIfam" id="TIGR02595">
    <property type="entry name" value="PEP_CTERM"/>
    <property type="match status" value="1"/>
</dbReference>
<proteinExistence type="inferred from homology"/>
<dbReference type="InterPro" id="IPR013320">
    <property type="entry name" value="ConA-like_dom_sf"/>
</dbReference>
<gene>
    <name evidence="10" type="ORF">LF1_16110</name>
</gene>
<evidence type="ECO:0000256" key="1">
    <source>
        <dbReference type="ARBA" id="ARBA00001913"/>
    </source>
</evidence>
<dbReference type="GO" id="GO:0004065">
    <property type="term" value="F:arylsulfatase activity"/>
    <property type="evidence" value="ECO:0007669"/>
    <property type="project" value="TreeGrafter"/>
</dbReference>
<keyword evidence="5" id="KW-0378">Hydrolase</keyword>
<keyword evidence="6" id="KW-0106">Calcium</keyword>
<keyword evidence="11" id="KW-1185">Reference proteome</keyword>
<feature type="domain" description="LamG-like jellyroll fold" evidence="9">
    <location>
        <begin position="101"/>
        <end position="246"/>
    </location>
</feature>
<dbReference type="Pfam" id="PF00884">
    <property type="entry name" value="Sulfatase"/>
    <property type="match status" value="1"/>
</dbReference>
<dbReference type="Pfam" id="PF13385">
    <property type="entry name" value="Laminin_G_3"/>
    <property type="match status" value="1"/>
</dbReference>
<evidence type="ECO:0000256" key="7">
    <source>
        <dbReference type="ARBA" id="ARBA00023157"/>
    </source>
</evidence>
<evidence type="ECO:0000256" key="4">
    <source>
        <dbReference type="ARBA" id="ARBA00022729"/>
    </source>
</evidence>
<sequence>MTLHFGWKKMLARSLVSPVGLVIGCLVVVLGGSDFAQADLIARWTFDNDASDSSGNGLNGSLLGGAAAGVSDPNRSTGVLALDGIDDYVAVPHSSLLDLGGQFTITSWFKSEQPGASGAQHLLRKIGSAGSPNEVYYTRIQPGGSPLRFNVTNNNDNGSNADIPLTGAGQLDASTWYFLAATFDGTANQQRLFLDDVTQPAASISTTNSAPAASTGELRIGRGNPGGYFDGSIDDVRLYGRVLSISELETVADGGMLDGNTGILIPGDYNGDRLVDLGDLETIRAGYGTTFVFGDLEVWQIHYTGPLTQASQAVISSLIATSVPEPGSALGLALLFAAGLIRRRVRPGRHDSASEEDSGRAGASRHNAGFAKSKRLLASLLAILALPFFASMADAQSSSPNIVVIVSDDHHWRDYSYTGENNFVNTPNIDTLAREGLMFNRGYVPMSLCRPSLVTMLTGMYGVQNGVYGNDPNTRRDSDPLNLNNSYPNSVDNRIIRRNIQHDATLPKMLASAGYVSQQTGKLWEGDYRRSGFTEGFVRDSDRHQDNIAIGRPGGGQSSDVSEVTNFVDRAVADDNPFFAFYAPFLPHTPHNPHANYRDRYDPLVASGQLTTHEANYYANIDALDDSVGRIRSHIQGKTDARGNNVDDNTMYVYVADNGWDQDPNRQGELPGDNGKRGPNEAGIRTPILISWKDQILDARSLEAKLADTSLASSIDIAPTILAAAGLAPTERMEGVNLATHRREKVFGDIYHHDQEVYVNNQYRVGSPEDTLRWRWMTEGDWKLVVPKTGSAELYNLAADPDGLNNLANVGANADRVASMTQEVNDWYATNRPTTIYSHEFNGSASSIQGTTPDVIDDVVALNQWEVGPQFVNNNGEIAGRTMAVLPFTPEDDKRYELRTALSPAATNNSLSWVSFGFQEGSEAGIDPSADGVAWARLRNDASLDDLTLHGFPDGGTGGEGSELFSIDDLTYFDSFATLTLVLDTRDHDESLAGSQWLIDLLADGVSQHQFIFTDGNPDIGGINLGSFTLPGSTDLAGLVDYFQLIEIPTSTYQVGVPIVIPEPSSFAFLLMAGAFTLRRRRR</sequence>
<evidence type="ECO:0000313" key="11">
    <source>
        <dbReference type="Proteomes" id="UP000322699"/>
    </source>
</evidence>
<dbReference type="EMBL" id="VRLW01000001">
    <property type="protein sequence ID" value="KAA1259083.1"/>
    <property type="molecule type" value="Genomic_DNA"/>
</dbReference>
<keyword evidence="7" id="KW-1015">Disulfide bond</keyword>
<dbReference type="PANTHER" id="PTHR42693">
    <property type="entry name" value="ARYLSULFATASE FAMILY MEMBER"/>
    <property type="match status" value="1"/>
</dbReference>
<dbReference type="InterPro" id="IPR050738">
    <property type="entry name" value="Sulfatase"/>
</dbReference>
<feature type="region of interest" description="Disordered" evidence="8">
    <location>
        <begin position="658"/>
        <end position="682"/>
    </location>
</feature>
<dbReference type="SUPFAM" id="SSF53649">
    <property type="entry name" value="Alkaline phosphatase-like"/>
    <property type="match status" value="1"/>
</dbReference>
<comment type="cofactor">
    <cofactor evidence="1">
        <name>Ca(2+)</name>
        <dbReference type="ChEBI" id="CHEBI:29108"/>
    </cofactor>
</comment>
<dbReference type="InterPro" id="IPR006558">
    <property type="entry name" value="LamG-like"/>
</dbReference>
<feature type="compositionally biased region" description="Basic and acidic residues" evidence="8">
    <location>
        <begin position="348"/>
        <end position="359"/>
    </location>
</feature>
<evidence type="ECO:0000256" key="8">
    <source>
        <dbReference type="SAM" id="MobiDB-lite"/>
    </source>
</evidence>
<protein>
    <submittedName>
        <fullName evidence="10">Sulfatase</fullName>
    </submittedName>
</protein>
<reference evidence="10 11" key="1">
    <citation type="submission" date="2019-08" db="EMBL/GenBank/DDBJ databases">
        <title>Deep-cultivation of Planctomycetes and their phenomic and genomic characterization uncovers novel biology.</title>
        <authorList>
            <person name="Wiegand S."/>
            <person name="Jogler M."/>
            <person name="Boedeker C."/>
            <person name="Pinto D."/>
            <person name="Vollmers J."/>
            <person name="Rivas-Marin E."/>
            <person name="Kohn T."/>
            <person name="Peeters S.H."/>
            <person name="Heuer A."/>
            <person name="Rast P."/>
            <person name="Oberbeckmann S."/>
            <person name="Bunk B."/>
            <person name="Jeske O."/>
            <person name="Meyerdierks A."/>
            <person name="Storesund J.E."/>
            <person name="Kallscheuer N."/>
            <person name="Luecker S."/>
            <person name="Lage O.M."/>
            <person name="Pohl T."/>
            <person name="Merkel B.J."/>
            <person name="Hornburger P."/>
            <person name="Mueller R.-W."/>
            <person name="Bruemmer F."/>
            <person name="Labrenz M."/>
            <person name="Spormann A.M."/>
            <person name="Op Den Camp H."/>
            <person name="Overmann J."/>
            <person name="Amann R."/>
            <person name="Jetten M.S.M."/>
            <person name="Mascher T."/>
            <person name="Medema M.H."/>
            <person name="Devos D.P."/>
            <person name="Kaster A.-K."/>
            <person name="Ovreas L."/>
            <person name="Rohde M."/>
            <person name="Galperin M.Y."/>
            <person name="Jogler C."/>
        </authorList>
    </citation>
    <scope>NUCLEOTIDE SEQUENCE [LARGE SCALE GENOMIC DNA]</scope>
    <source>
        <strain evidence="10 11">LF1</strain>
    </source>
</reference>
<keyword evidence="4" id="KW-0732">Signal</keyword>
<dbReference type="InterPro" id="IPR013424">
    <property type="entry name" value="Ice-binding_C"/>
</dbReference>
<dbReference type="Proteomes" id="UP000322699">
    <property type="component" value="Unassembled WGS sequence"/>
</dbReference>
<comment type="similarity">
    <text evidence="2">Belongs to the sulfatase family.</text>
</comment>
<feature type="region of interest" description="Disordered" evidence="8">
    <location>
        <begin position="347"/>
        <end position="366"/>
    </location>
</feature>
<evidence type="ECO:0000259" key="9">
    <source>
        <dbReference type="SMART" id="SM00560"/>
    </source>
</evidence>
<accession>A0A5B1CHW2</accession>
<dbReference type="InterPro" id="IPR017850">
    <property type="entry name" value="Alkaline_phosphatase_core_sf"/>
</dbReference>
<dbReference type="Gene3D" id="3.40.720.10">
    <property type="entry name" value="Alkaline Phosphatase, subunit A"/>
    <property type="match status" value="2"/>
</dbReference>
<dbReference type="AlphaFoldDB" id="A0A5B1CHW2"/>
<evidence type="ECO:0000256" key="3">
    <source>
        <dbReference type="ARBA" id="ARBA00022723"/>
    </source>
</evidence>
<evidence type="ECO:0000256" key="2">
    <source>
        <dbReference type="ARBA" id="ARBA00008779"/>
    </source>
</evidence>
<organism evidence="10 11">
    <name type="scientific">Rubripirellula obstinata</name>
    <dbReference type="NCBI Taxonomy" id="406547"/>
    <lineage>
        <taxon>Bacteria</taxon>
        <taxon>Pseudomonadati</taxon>
        <taxon>Planctomycetota</taxon>
        <taxon>Planctomycetia</taxon>
        <taxon>Pirellulales</taxon>
        <taxon>Pirellulaceae</taxon>
        <taxon>Rubripirellula</taxon>
    </lineage>
</organism>
<dbReference type="GO" id="GO:0046872">
    <property type="term" value="F:metal ion binding"/>
    <property type="evidence" value="ECO:0007669"/>
    <property type="project" value="UniProtKB-KW"/>
</dbReference>
<evidence type="ECO:0000256" key="5">
    <source>
        <dbReference type="ARBA" id="ARBA00022801"/>
    </source>
</evidence>
<keyword evidence="3" id="KW-0479">Metal-binding</keyword>